<evidence type="ECO:0000313" key="7">
    <source>
        <dbReference type="EMBL" id="KAA3476821.1"/>
    </source>
</evidence>
<comment type="caution">
    <text evidence="7">The sequence shown here is derived from an EMBL/GenBank/DDBJ whole genome shotgun (WGS) entry which is preliminary data.</text>
</comment>
<evidence type="ECO:0000256" key="4">
    <source>
        <dbReference type="ARBA" id="ARBA00023163"/>
    </source>
</evidence>
<evidence type="ECO:0000256" key="3">
    <source>
        <dbReference type="ARBA" id="ARBA00023125"/>
    </source>
</evidence>
<keyword evidence="4" id="KW-0804">Transcription</keyword>
<dbReference type="OrthoDB" id="1933443at2759"/>
<dbReference type="Pfam" id="PF00319">
    <property type="entry name" value="SRF-TF"/>
    <property type="match status" value="1"/>
</dbReference>
<reference evidence="7" key="1">
    <citation type="submission" date="2019-08" db="EMBL/GenBank/DDBJ databases">
        <authorList>
            <person name="Liu F."/>
        </authorList>
    </citation>
    <scope>NUCLEOTIDE SEQUENCE [LARGE SCALE GENOMIC DNA]</scope>
    <source>
        <strain evidence="7">PA1801</strain>
        <tissue evidence="7">Leaf</tissue>
    </source>
</reference>
<dbReference type="InterPro" id="IPR002100">
    <property type="entry name" value="TF_MADSbox"/>
</dbReference>
<dbReference type="Gene3D" id="3.40.1810.10">
    <property type="entry name" value="Transcription factor, MADS-box"/>
    <property type="match status" value="1"/>
</dbReference>
<accession>A0A5B6W5B7</accession>
<evidence type="ECO:0000313" key="8">
    <source>
        <dbReference type="Proteomes" id="UP000325315"/>
    </source>
</evidence>
<evidence type="ECO:0000259" key="6">
    <source>
        <dbReference type="PROSITE" id="PS50066"/>
    </source>
</evidence>
<dbReference type="Proteomes" id="UP000325315">
    <property type="component" value="Unassembled WGS sequence"/>
</dbReference>
<dbReference type="GO" id="GO:0005634">
    <property type="term" value="C:nucleus"/>
    <property type="evidence" value="ECO:0007669"/>
    <property type="project" value="UniProtKB-SubCell"/>
</dbReference>
<dbReference type="SUPFAM" id="SSF55455">
    <property type="entry name" value="SRF-like"/>
    <property type="match status" value="1"/>
</dbReference>
<keyword evidence="3" id="KW-0238">DNA-binding</keyword>
<keyword evidence="2" id="KW-0805">Transcription regulation</keyword>
<gene>
    <name evidence="7" type="ORF">EPI10_010759</name>
</gene>
<organism evidence="7 8">
    <name type="scientific">Gossypium australe</name>
    <dbReference type="NCBI Taxonomy" id="47621"/>
    <lineage>
        <taxon>Eukaryota</taxon>
        <taxon>Viridiplantae</taxon>
        <taxon>Streptophyta</taxon>
        <taxon>Embryophyta</taxon>
        <taxon>Tracheophyta</taxon>
        <taxon>Spermatophyta</taxon>
        <taxon>Magnoliopsida</taxon>
        <taxon>eudicotyledons</taxon>
        <taxon>Gunneridae</taxon>
        <taxon>Pentapetalae</taxon>
        <taxon>rosids</taxon>
        <taxon>malvids</taxon>
        <taxon>Malvales</taxon>
        <taxon>Malvaceae</taxon>
        <taxon>Malvoideae</taxon>
        <taxon>Gossypium</taxon>
    </lineage>
</organism>
<comment type="subcellular location">
    <subcellularLocation>
        <location evidence="1">Nucleus</location>
    </subcellularLocation>
</comment>
<name>A0A5B6W5B7_9ROSI</name>
<dbReference type="SMART" id="SM00432">
    <property type="entry name" value="MADS"/>
    <property type="match status" value="1"/>
</dbReference>
<evidence type="ECO:0000256" key="5">
    <source>
        <dbReference type="ARBA" id="ARBA00023242"/>
    </source>
</evidence>
<dbReference type="PRINTS" id="PR00404">
    <property type="entry name" value="MADSDOMAIN"/>
</dbReference>
<keyword evidence="5" id="KW-0539">Nucleus</keyword>
<dbReference type="GO" id="GO:0003677">
    <property type="term" value="F:DNA binding"/>
    <property type="evidence" value="ECO:0007669"/>
    <property type="project" value="UniProtKB-KW"/>
</dbReference>
<feature type="domain" description="MADS-box" evidence="6">
    <location>
        <begin position="128"/>
        <end position="164"/>
    </location>
</feature>
<sequence length="164" mass="18605">MLKTDFESQKNRYRVFGNMALVVPKKLDELEKPFSLHSPKPFEIRFQVPDLRVPIRVSFFSSPLYGVTALSLWFCLGAGKMESVKYKVTRKFFGIPLVGGFDKLIQGLDGVLCLWICSRPGRPGSVCRNGLLKKAYELSVLCDAEIALIIFSSRGRLYEYSNNK</sequence>
<dbReference type="AlphaFoldDB" id="A0A5B6W5B7"/>
<dbReference type="PANTHER" id="PTHR48019">
    <property type="entry name" value="SERUM RESPONSE FACTOR HOMOLOG"/>
    <property type="match status" value="1"/>
</dbReference>
<keyword evidence="8" id="KW-1185">Reference proteome</keyword>
<dbReference type="GO" id="GO:0046983">
    <property type="term" value="F:protein dimerization activity"/>
    <property type="evidence" value="ECO:0007669"/>
    <property type="project" value="InterPro"/>
</dbReference>
<dbReference type="PROSITE" id="PS50066">
    <property type="entry name" value="MADS_BOX_2"/>
    <property type="match status" value="1"/>
</dbReference>
<dbReference type="EMBL" id="SMMG02000004">
    <property type="protein sequence ID" value="KAA3476821.1"/>
    <property type="molecule type" value="Genomic_DNA"/>
</dbReference>
<proteinExistence type="predicted"/>
<dbReference type="InterPro" id="IPR036879">
    <property type="entry name" value="TF_MADSbox_sf"/>
</dbReference>
<evidence type="ECO:0000256" key="1">
    <source>
        <dbReference type="ARBA" id="ARBA00004123"/>
    </source>
</evidence>
<evidence type="ECO:0000256" key="2">
    <source>
        <dbReference type="ARBA" id="ARBA00023015"/>
    </source>
</evidence>
<dbReference type="InterPro" id="IPR050142">
    <property type="entry name" value="MADS-box/MEF2_TF"/>
</dbReference>
<protein>
    <submittedName>
        <fullName evidence="7">Protein brittle-1, chloroplastic/amyloplastic</fullName>
    </submittedName>
</protein>